<dbReference type="SUPFAM" id="SSF52540">
    <property type="entry name" value="P-loop containing nucleoside triphosphate hydrolases"/>
    <property type="match status" value="1"/>
</dbReference>
<name>I5C856_9BACT</name>
<dbReference type="Gene3D" id="3.40.50.300">
    <property type="entry name" value="P-loop containing nucleotide triphosphate hydrolases"/>
    <property type="match status" value="1"/>
</dbReference>
<dbReference type="STRING" id="1189621.A3SI_05087"/>
<dbReference type="InterPro" id="IPR027417">
    <property type="entry name" value="P-loop_NTPase"/>
</dbReference>
<dbReference type="EMBL" id="AJYA01000010">
    <property type="protein sequence ID" value="EIM78008.1"/>
    <property type="molecule type" value="Genomic_DNA"/>
</dbReference>
<reference evidence="1 2" key="1">
    <citation type="submission" date="2012-05" db="EMBL/GenBank/DDBJ databases">
        <title>Genome sequence of Nitritalea halalkaliphila LW7.</title>
        <authorList>
            <person name="Jangir P.K."/>
            <person name="Singh A."/>
            <person name="Shivaji S."/>
            <person name="Sharma R."/>
        </authorList>
    </citation>
    <scope>NUCLEOTIDE SEQUENCE [LARGE SCALE GENOMIC DNA]</scope>
    <source>
        <strain evidence="1 2">LW7</strain>
    </source>
</reference>
<proteinExistence type="predicted"/>
<dbReference type="Proteomes" id="UP000005551">
    <property type="component" value="Unassembled WGS sequence"/>
</dbReference>
<gene>
    <name evidence="1" type="ORF">A3SI_05087</name>
</gene>
<protein>
    <submittedName>
        <fullName evidence="1">ABC transporter</fullName>
    </submittedName>
</protein>
<organism evidence="1 2">
    <name type="scientific">Nitritalea halalkaliphila LW7</name>
    <dbReference type="NCBI Taxonomy" id="1189621"/>
    <lineage>
        <taxon>Bacteria</taxon>
        <taxon>Pseudomonadati</taxon>
        <taxon>Bacteroidota</taxon>
        <taxon>Cytophagia</taxon>
        <taxon>Cytophagales</taxon>
        <taxon>Cyclobacteriaceae</taxon>
        <taxon>Nitritalea</taxon>
    </lineage>
</organism>
<sequence length="60" mass="7265">MHQDYRLYPNSTVEENILRPLLPYEKAYREERLARLLGLLGLEKWRHQKPARFRGGSNKR</sequence>
<accession>I5C856</accession>
<comment type="caution">
    <text evidence="1">The sequence shown here is derived from an EMBL/GenBank/DDBJ whole genome shotgun (WGS) entry which is preliminary data.</text>
</comment>
<keyword evidence="2" id="KW-1185">Reference proteome</keyword>
<dbReference type="AlphaFoldDB" id="I5C856"/>
<evidence type="ECO:0000313" key="1">
    <source>
        <dbReference type="EMBL" id="EIM78008.1"/>
    </source>
</evidence>
<evidence type="ECO:0000313" key="2">
    <source>
        <dbReference type="Proteomes" id="UP000005551"/>
    </source>
</evidence>